<evidence type="ECO:0000256" key="2">
    <source>
        <dbReference type="ARBA" id="ARBA00022670"/>
    </source>
</evidence>
<evidence type="ECO:0000313" key="7">
    <source>
        <dbReference type="EMBL" id="PRO64240.1"/>
    </source>
</evidence>
<dbReference type="PRINTS" id="PR00127">
    <property type="entry name" value="CLPPROTEASEP"/>
</dbReference>
<dbReference type="Gene3D" id="3.90.226.10">
    <property type="entry name" value="2-enoyl-CoA Hydratase, Chain A, domain 1"/>
    <property type="match status" value="2"/>
</dbReference>
<keyword evidence="4" id="KW-0720">Serine protease</keyword>
<reference evidence="7 8" key="1">
    <citation type="submission" date="2018-03" db="EMBL/GenBank/DDBJ databases">
        <title>Bacillus urumqiensis sp. nov., a moderately haloalkaliphilic bacterium isolated from a salt lake.</title>
        <authorList>
            <person name="Zhao B."/>
            <person name="Liao Z."/>
        </authorList>
    </citation>
    <scope>NUCLEOTIDE SEQUENCE [LARGE SCALE GENOMIC DNA]</scope>
    <source>
        <strain evidence="7 8">BZ-SZ-XJ18</strain>
    </source>
</reference>
<sequence>MNAKRWIALAAAAALLLVSVSVSLVTGALQTDVSGMFDQETSGMEESIVEEGSGAGKAALIHVDGVIQAGGASPFGGGYNHQLVLDQLDHAAEDASVDGIILRVNTPGGGVVESDEIYDKIVEVQEEYSKDVYVSMGNQAASGGYYISAPAAQIYANPQTITGSLGVIMQSFNVSELAEELGIEDQTIKSGEFKDIMSATREMTEEDEDILQGIVDDAYEQFVTVIDEGRDNLSRDEVMSLADGRIYTGSQAEENGLIDGLGNLDDVIDAMREDTGQDLTVVEYAQGFGFDSFFGMSLDSLFEQRRIDQLTGWLEDQQGPQLMYLYTD</sequence>
<evidence type="ECO:0000256" key="1">
    <source>
        <dbReference type="ARBA" id="ARBA00008683"/>
    </source>
</evidence>
<dbReference type="OrthoDB" id="9764363at2"/>
<dbReference type="AlphaFoldDB" id="A0A2P6MD98"/>
<dbReference type="CDD" id="cd07023">
    <property type="entry name" value="S49_Sppa_N_C"/>
    <property type="match status" value="1"/>
</dbReference>
<dbReference type="GO" id="GO:0004176">
    <property type="term" value="F:ATP-dependent peptidase activity"/>
    <property type="evidence" value="ECO:0007669"/>
    <property type="project" value="InterPro"/>
</dbReference>
<dbReference type="GO" id="GO:0006508">
    <property type="term" value="P:proteolysis"/>
    <property type="evidence" value="ECO:0007669"/>
    <property type="project" value="UniProtKB-KW"/>
</dbReference>
<evidence type="ECO:0000256" key="4">
    <source>
        <dbReference type="ARBA" id="ARBA00022825"/>
    </source>
</evidence>
<dbReference type="NCBIfam" id="TIGR00706">
    <property type="entry name" value="SppA_dom"/>
    <property type="match status" value="1"/>
</dbReference>
<evidence type="ECO:0000256" key="5">
    <source>
        <dbReference type="SAM" id="SignalP"/>
    </source>
</evidence>
<dbReference type="InterPro" id="IPR001907">
    <property type="entry name" value="ClpP"/>
</dbReference>
<dbReference type="InterPro" id="IPR002142">
    <property type="entry name" value="Peptidase_S49"/>
</dbReference>
<name>A0A2P6MD98_ALKUR</name>
<dbReference type="GO" id="GO:0004252">
    <property type="term" value="F:serine-type endopeptidase activity"/>
    <property type="evidence" value="ECO:0007669"/>
    <property type="project" value="InterPro"/>
</dbReference>
<organism evidence="7 8">
    <name type="scientific">Alkalicoccus urumqiensis</name>
    <name type="common">Bacillus urumqiensis</name>
    <dbReference type="NCBI Taxonomy" id="1548213"/>
    <lineage>
        <taxon>Bacteria</taxon>
        <taxon>Bacillati</taxon>
        <taxon>Bacillota</taxon>
        <taxon>Bacilli</taxon>
        <taxon>Bacillales</taxon>
        <taxon>Bacillaceae</taxon>
        <taxon>Alkalicoccus</taxon>
    </lineage>
</organism>
<keyword evidence="8" id="KW-1185">Reference proteome</keyword>
<keyword evidence="2" id="KW-0645">Protease</keyword>
<dbReference type="RefSeq" id="WP_105960442.1">
    <property type="nucleotide sequence ID" value="NZ_PVNS01000022.1"/>
</dbReference>
<feature type="domain" description="Peptidase S49" evidence="6">
    <location>
        <begin position="129"/>
        <end position="276"/>
    </location>
</feature>
<accession>A0A2P6MD98</accession>
<dbReference type="PANTHER" id="PTHR42987">
    <property type="entry name" value="PEPTIDASE S49"/>
    <property type="match status" value="1"/>
</dbReference>
<dbReference type="PANTHER" id="PTHR42987:SF7">
    <property type="entry name" value="SIGNAL PEPTIDE PEPTIDASE SPPA-RELATED"/>
    <property type="match status" value="1"/>
</dbReference>
<feature type="signal peptide" evidence="5">
    <location>
        <begin position="1"/>
        <end position="24"/>
    </location>
</feature>
<evidence type="ECO:0000256" key="3">
    <source>
        <dbReference type="ARBA" id="ARBA00022801"/>
    </source>
</evidence>
<protein>
    <submittedName>
        <fullName evidence="7">Signal peptide peptidase SppA</fullName>
    </submittedName>
</protein>
<dbReference type="InterPro" id="IPR047272">
    <property type="entry name" value="S49_SppA_C"/>
</dbReference>
<comment type="similarity">
    <text evidence="1">Belongs to the peptidase S49 family.</text>
</comment>
<dbReference type="Pfam" id="PF01343">
    <property type="entry name" value="Peptidase_S49"/>
    <property type="match status" value="1"/>
</dbReference>
<dbReference type="InterPro" id="IPR029045">
    <property type="entry name" value="ClpP/crotonase-like_dom_sf"/>
</dbReference>
<gene>
    <name evidence="7" type="primary">sppA</name>
    <name evidence="7" type="ORF">C6I21_15840</name>
</gene>
<keyword evidence="5" id="KW-0732">Signal</keyword>
<feature type="chain" id="PRO_5039296871" evidence="5">
    <location>
        <begin position="25"/>
        <end position="328"/>
    </location>
</feature>
<dbReference type="SUPFAM" id="SSF52096">
    <property type="entry name" value="ClpP/crotonase"/>
    <property type="match status" value="1"/>
</dbReference>
<comment type="caution">
    <text evidence="7">The sequence shown here is derived from an EMBL/GenBank/DDBJ whole genome shotgun (WGS) entry which is preliminary data.</text>
</comment>
<proteinExistence type="inferred from homology"/>
<evidence type="ECO:0000313" key="8">
    <source>
        <dbReference type="Proteomes" id="UP000243650"/>
    </source>
</evidence>
<evidence type="ECO:0000259" key="6">
    <source>
        <dbReference type="Pfam" id="PF01343"/>
    </source>
</evidence>
<dbReference type="EMBL" id="PVNS01000022">
    <property type="protein sequence ID" value="PRO64240.1"/>
    <property type="molecule type" value="Genomic_DNA"/>
</dbReference>
<dbReference type="Proteomes" id="UP000243650">
    <property type="component" value="Unassembled WGS sequence"/>
</dbReference>
<keyword evidence="3" id="KW-0378">Hydrolase</keyword>
<dbReference type="InterPro" id="IPR004635">
    <property type="entry name" value="Pept_S49_SppA"/>
</dbReference>